<keyword evidence="4" id="KW-0413">Isomerase</keyword>
<comment type="caution">
    <text evidence="4">The sequence shown here is derived from an EMBL/GenBank/DDBJ whole genome shotgun (WGS) entry which is preliminary data.</text>
</comment>
<dbReference type="SUPFAM" id="SSF47616">
    <property type="entry name" value="GST C-terminal domain-like"/>
    <property type="match status" value="1"/>
</dbReference>
<dbReference type="Pfam" id="PF13417">
    <property type="entry name" value="GST_N_3"/>
    <property type="match status" value="1"/>
</dbReference>
<dbReference type="PANTHER" id="PTHR42673:SF4">
    <property type="entry name" value="MALEYLACETOACETATE ISOMERASE"/>
    <property type="match status" value="1"/>
</dbReference>
<dbReference type="InterPro" id="IPR034330">
    <property type="entry name" value="GST_Zeta_C"/>
</dbReference>
<dbReference type="InterPro" id="IPR040079">
    <property type="entry name" value="Glutathione_S-Trfase"/>
</dbReference>
<organism evidence="4 5">
    <name type="scientific">Sphingomonas kyeonggiensis</name>
    <dbReference type="NCBI Taxonomy" id="1268553"/>
    <lineage>
        <taxon>Bacteria</taxon>
        <taxon>Pseudomonadati</taxon>
        <taxon>Pseudomonadota</taxon>
        <taxon>Alphaproteobacteria</taxon>
        <taxon>Sphingomonadales</taxon>
        <taxon>Sphingomonadaceae</taxon>
        <taxon>Sphingomonas</taxon>
    </lineage>
</organism>
<dbReference type="CDD" id="cd03191">
    <property type="entry name" value="GST_C_Zeta"/>
    <property type="match status" value="1"/>
</dbReference>
<dbReference type="SFLD" id="SFLDS00019">
    <property type="entry name" value="Glutathione_Transferase_(cytos"/>
    <property type="match status" value="1"/>
</dbReference>
<dbReference type="PANTHER" id="PTHR42673">
    <property type="entry name" value="MALEYLACETOACETATE ISOMERASE"/>
    <property type="match status" value="1"/>
</dbReference>
<keyword evidence="5" id="KW-1185">Reference proteome</keyword>
<name>A0A7W7K0P4_9SPHN</name>
<dbReference type="PROSITE" id="PS50404">
    <property type="entry name" value="GST_NTER"/>
    <property type="match status" value="1"/>
</dbReference>
<evidence type="ECO:0000259" key="2">
    <source>
        <dbReference type="PROSITE" id="PS50404"/>
    </source>
</evidence>
<feature type="domain" description="GST C-terminal" evidence="3">
    <location>
        <begin position="86"/>
        <end position="207"/>
    </location>
</feature>
<comment type="similarity">
    <text evidence="1">Belongs to the GST superfamily. Zeta family.</text>
</comment>
<dbReference type="NCBIfam" id="TIGR01262">
    <property type="entry name" value="maiA"/>
    <property type="match status" value="1"/>
</dbReference>
<dbReference type="AlphaFoldDB" id="A0A7W7K0P4"/>
<dbReference type="Gene3D" id="3.40.30.10">
    <property type="entry name" value="Glutaredoxin"/>
    <property type="match status" value="1"/>
</dbReference>
<dbReference type="InterPro" id="IPR034333">
    <property type="entry name" value="GST_Zeta_N"/>
</dbReference>
<dbReference type="SFLD" id="SFLDG00358">
    <property type="entry name" value="Main_(cytGST)"/>
    <property type="match status" value="1"/>
</dbReference>
<accession>A0A7W7K0P4</accession>
<dbReference type="GO" id="GO:0004364">
    <property type="term" value="F:glutathione transferase activity"/>
    <property type="evidence" value="ECO:0007669"/>
    <property type="project" value="TreeGrafter"/>
</dbReference>
<feature type="domain" description="GST N-terminal" evidence="2">
    <location>
        <begin position="1"/>
        <end position="81"/>
    </location>
</feature>
<dbReference type="Gene3D" id="1.20.1050.10">
    <property type="match status" value="1"/>
</dbReference>
<dbReference type="CDD" id="cd03042">
    <property type="entry name" value="GST_N_Zeta"/>
    <property type="match status" value="1"/>
</dbReference>
<dbReference type="InterPro" id="IPR036282">
    <property type="entry name" value="Glutathione-S-Trfase_C_sf"/>
</dbReference>
<evidence type="ECO:0000313" key="4">
    <source>
        <dbReference type="EMBL" id="MBB4838240.1"/>
    </source>
</evidence>
<dbReference type="GO" id="GO:0016034">
    <property type="term" value="F:maleylacetoacetate isomerase activity"/>
    <property type="evidence" value="ECO:0007669"/>
    <property type="project" value="UniProtKB-EC"/>
</dbReference>
<gene>
    <name evidence="4" type="ORF">HNP52_001291</name>
</gene>
<protein>
    <submittedName>
        <fullName evidence="4">Maleylacetoacetate isomerase</fullName>
        <ecNumber evidence="4">5.2.1.2</ecNumber>
    </submittedName>
</protein>
<dbReference type="EC" id="5.2.1.2" evidence="4"/>
<dbReference type="InterPro" id="IPR010987">
    <property type="entry name" value="Glutathione-S-Trfase_C-like"/>
</dbReference>
<dbReference type="EMBL" id="JACHLN010000001">
    <property type="protein sequence ID" value="MBB4838240.1"/>
    <property type="molecule type" value="Genomic_DNA"/>
</dbReference>
<dbReference type="PROSITE" id="PS50405">
    <property type="entry name" value="GST_CTER"/>
    <property type="match status" value="1"/>
</dbReference>
<evidence type="ECO:0000256" key="1">
    <source>
        <dbReference type="ARBA" id="ARBA00010007"/>
    </source>
</evidence>
<dbReference type="InterPro" id="IPR005955">
    <property type="entry name" value="GST_Zeta"/>
</dbReference>
<evidence type="ECO:0000313" key="5">
    <source>
        <dbReference type="Proteomes" id="UP000575241"/>
    </source>
</evidence>
<dbReference type="Proteomes" id="UP000575241">
    <property type="component" value="Unassembled WGS sequence"/>
</dbReference>
<dbReference type="GO" id="GO:0006749">
    <property type="term" value="P:glutathione metabolic process"/>
    <property type="evidence" value="ECO:0007669"/>
    <property type="project" value="TreeGrafter"/>
</dbReference>
<dbReference type="InterPro" id="IPR004045">
    <property type="entry name" value="Glutathione_S-Trfase_N"/>
</dbReference>
<reference evidence="4 5" key="1">
    <citation type="submission" date="2020-08" db="EMBL/GenBank/DDBJ databases">
        <title>Functional genomics of gut bacteria from endangered species of beetles.</title>
        <authorList>
            <person name="Carlos-Shanley C."/>
        </authorList>
    </citation>
    <scope>NUCLEOTIDE SEQUENCE [LARGE SCALE GENOMIC DNA]</scope>
    <source>
        <strain evidence="4 5">S00224</strain>
    </source>
</reference>
<dbReference type="SUPFAM" id="SSF52833">
    <property type="entry name" value="Thioredoxin-like"/>
    <property type="match status" value="1"/>
</dbReference>
<dbReference type="InterPro" id="IPR036249">
    <property type="entry name" value="Thioredoxin-like_sf"/>
</dbReference>
<dbReference type="RefSeq" id="WP_184164058.1">
    <property type="nucleotide sequence ID" value="NZ_JACHLN010000001.1"/>
</dbReference>
<dbReference type="GO" id="GO:0006559">
    <property type="term" value="P:L-phenylalanine catabolic process"/>
    <property type="evidence" value="ECO:0007669"/>
    <property type="project" value="TreeGrafter"/>
</dbReference>
<dbReference type="GO" id="GO:0005737">
    <property type="term" value="C:cytoplasm"/>
    <property type="evidence" value="ECO:0007669"/>
    <property type="project" value="InterPro"/>
</dbReference>
<sequence>MILYDYFRSSASYRVRIALNLKGVAVERRDVMLLENQQRSPEHLARNPQGFVPALEADDGHVITQSLAILDWLDARYPEPRLIPADPDARAAALARALVIAADTHPLNNLRVMRRLKDMGVDEAGRNDWTRHWIAEGFTALEAMAGESPFLGGDAPGVADLFLVPQMYNARRFDTPLAAFPRLVAIDAACTALPAFAAAHPDAVAPK</sequence>
<evidence type="ECO:0000259" key="3">
    <source>
        <dbReference type="PROSITE" id="PS50405"/>
    </source>
</evidence>
<proteinExistence type="inferred from homology"/>